<dbReference type="InterPro" id="IPR052941">
    <property type="entry name" value="StomDev_PlantInt_Reg"/>
</dbReference>
<dbReference type="PANTHER" id="PTHR48004">
    <property type="entry name" value="OS01G0149700 PROTEIN"/>
    <property type="match status" value="1"/>
</dbReference>
<keyword evidence="2" id="KW-1133">Transmembrane helix</keyword>
<dbReference type="InterPro" id="IPR032675">
    <property type="entry name" value="LRR_dom_sf"/>
</dbReference>
<comment type="subcellular location">
    <subcellularLocation>
        <location evidence="1">Cytoplasm</location>
        <location evidence="1">Cytoskeleton</location>
        <location evidence="1">Cilium axoneme</location>
    </subcellularLocation>
</comment>
<dbReference type="Gene3D" id="3.30.70.1230">
    <property type="entry name" value="Nucleotide cyclase"/>
    <property type="match status" value="1"/>
</dbReference>
<proteinExistence type="predicted"/>
<reference evidence="4 5" key="1">
    <citation type="journal article" date="2024" name="Nat. Commun.">
        <title>Phylogenomics reveals the evolutionary origins of lichenization in chlorophyte algae.</title>
        <authorList>
            <person name="Puginier C."/>
            <person name="Libourel C."/>
            <person name="Otte J."/>
            <person name="Skaloud P."/>
            <person name="Haon M."/>
            <person name="Grisel S."/>
            <person name="Petersen M."/>
            <person name="Berrin J.G."/>
            <person name="Delaux P.M."/>
            <person name="Dal Grande F."/>
            <person name="Keller J."/>
        </authorList>
    </citation>
    <scope>NUCLEOTIDE SEQUENCE [LARGE SCALE GENOMIC DNA]</scope>
    <source>
        <strain evidence="4 5">SAG 2145</strain>
    </source>
</reference>
<dbReference type="GO" id="GO:0005930">
    <property type="term" value="C:axoneme"/>
    <property type="evidence" value="ECO:0007669"/>
    <property type="project" value="UniProtKB-SubCell"/>
</dbReference>
<dbReference type="AlphaFoldDB" id="A0AAW1QCD6"/>
<keyword evidence="2" id="KW-0472">Membrane</keyword>
<name>A0AAW1QCD6_9CHLO</name>
<dbReference type="SUPFAM" id="SSF52058">
    <property type="entry name" value="L domain-like"/>
    <property type="match status" value="1"/>
</dbReference>
<protein>
    <recommendedName>
        <fullName evidence="6">Guanylate cyclase domain-containing protein</fullName>
    </recommendedName>
</protein>
<dbReference type="Proteomes" id="UP001438707">
    <property type="component" value="Unassembled WGS sequence"/>
</dbReference>
<dbReference type="Pfam" id="PF00560">
    <property type="entry name" value="LRR_1"/>
    <property type="match status" value="1"/>
</dbReference>
<evidence type="ECO:0000256" key="2">
    <source>
        <dbReference type="SAM" id="Phobius"/>
    </source>
</evidence>
<keyword evidence="5" id="KW-1185">Reference proteome</keyword>
<evidence type="ECO:0008006" key="6">
    <source>
        <dbReference type="Google" id="ProtNLM"/>
    </source>
</evidence>
<dbReference type="EMBL" id="JALJOS010000061">
    <property type="protein sequence ID" value="KAK9818509.1"/>
    <property type="molecule type" value="Genomic_DNA"/>
</dbReference>
<evidence type="ECO:0000256" key="3">
    <source>
        <dbReference type="SAM" id="SignalP"/>
    </source>
</evidence>
<evidence type="ECO:0000313" key="4">
    <source>
        <dbReference type="EMBL" id="KAK9818509.1"/>
    </source>
</evidence>
<keyword evidence="2" id="KW-0812">Transmembrane</keyword>
<evidence type="ECO:0000256" key="1">
    <source>
        <dbReference type="ARBA" id="ARBA00004430"/>
    </source>
</evidence>
<accession>A0AAW1QCD6</accession>
<dbReference type="InterPro" id="IPR029787">
    <property type="entry name" value="Nucleotide_cyclase"/>
</dbReference>
<feature type="transmembrane region" description="Helical" evidence="2">
    <location>
        <begin position="496"/>
        <end position="516"/>
    </location>
</feature>
<sequence>MSSFGRGLLQVAFALLLRPAIASQALTPYANFSIYSLVPPFNSVFNCNSSCQAEQRKALQLFYNETRGNNWKVSTAWNSLDVSSGSSDNQTHCNWFGISCCSVNNTVQGNGNTCNTPGGVASITLPNNNLDGTLSEDFIAAIEQTMTIIDLHGNSLYGHLPERPVGLDHPWMANLQSFNVARNNFSGPLASLATLSSMMLLDVTFNQLTGTIPQLMGMPYIFTLCLAANQFEGQLPTDWWQPPNLAFFTAEDNNLTGTISGPHFNWSEAVSYTHVPMVLDVSANSITGSIPPGLSYVPIRDLNLAANSLTGTLDGMAGIEALIRVRIDHNQLTGTIPSFSSTSLQGLSLQNNHFSGFIPAQIGSESDLRYFHVGSNVLSGALPESFSTLDQLQVLNIADVAMQHDLNNHNSRGEKLPEWLQFASRQGRQASLQDKMLCLPVVVASTELAALTSITMYPAYFHWQNCICAAGTKQATDANTGWQVCIPYSAVSNATVALSSAFAGTAFAMTAALYVIATRTRLFAKAVAWHKRHVPPGRTVTLVSTDIEGSTALYEWNPRVAAACNDLHDNLLRASLPEFFGYETGTEGDAFLLAFWEPADAVVWAICFQQMLMTGNWDHHHF</sequence>
<gene>
    <name evidence="4" type="ORF">WJX74_005293</name>
</gene>
<dbReference type="InterPro" id="IPR001611">
    <property type="entry name" value="Leu-rich_rpt"/>
</dbReference>
<dbReference type="PANTHER" id="PTHR48004:SF42">
    <property type="entry name" value="PROTEIN TOO MANY MOUTHS-RELATED"/>
    <property type="match status" value="1"/>
</dbReference>
<organism evidence="4 5">
    <name type="scientific">Apatococcus lobatus</name>
    <dbReference type="NCBI Taxonomy" id="904363"/>
    <lineage>
        <taxon>Eukaryota</taxon>
        <taxon>Viridiplantae</taxon>
        <taxon>Chlorophyta</taxon>
        <taxon>core chlorophytes</taxon>
        <taxon>Trebouxiophyceae</taxon>
        <taxon>Chlorellales</taxon>
        <taxon>Chlorellaceae</taxon>
        <taxon>Apatococcus</taxon>
    </lineage>
</organism>
<feature type="chain" id="PRO_5043385285" description="Guanylate cyclase domain-containing protein" evidence="3">
    <location>
        <begin position="23"/>
        <end position="622"/>
    </location>
</feature>
<feature type="signal peptide" evidence="3">
    <location>
        <begin position="1"/>
        <end position="22"/>
    </location>
</feature>
<dbReference type="Gene3D" id="3.80.10.10">
    <property type="entry name" value="Ribonuclease Inhibitor"/>
    <property type="match status" value="1"/>
</dbReference>
<keyword evidence="3" id="KW-0732">Signal</keyword>
<comment type="caution">
    <text evidence="4">The sequence shown here is derived from an EMBL/GenBank/DDBJ whole genome shotgun (WGS) entry which is preliminary data.</text>
</comment>
<evidence type="ECO:0000313" key="5">
    <source>
        <dbReference type="Proteomes" id="UP001438707"/>
    </source>
</evidence>
<dbReference type="SUPFAM" id="SSF55073">
    <property type="entry name" value="Nucleotide cyclase"/>
    <property type="match status" value="1"/>
</dbReference>